<sequence length="439" mass="51528">MNVMNLGEATNQEIHPEVFKACDELRNLYDAFELDYLITMELQRRAACHISECECRVPMTIVSRLSEIIETHKYRFLKKDDMNSEHNIYCTGLFRNVRDDFYAEKEHPIQHNKISRYARTADLDSFFNRLTEKLLYEIDNKENHLTHERHGCDCFEWLAYKFPKIRMEAFKLIRQKIGRHNTLATAFVCFTLQNDINDHEGFKKFRNAINGMNEHWKEVRKHMSIGYTRDRKRELRNYKMRLTTEMSAKYDQFMNQLQQNFPMLFLKDGAFDKENLRFMMAGEVGQCDGCNNYFSIEERNIFSCTQPLQETECMNSSQNTNMVPGNIHMCGPGIYRCWPHGNEEQRIYGPARIIVLPEEKKHLYCRCCIRRHLEKLNGGVSSVADNGFSIKCIDSACPKQLILDRNCCGYFPIAVLKKATELAINDLLSKIGHPLKQKT</sequence>
<dbReference type="WBParaSite" id="ACRNAN_scaffold9351.g10258.t1">
    <property type="protein sequence ID" value="ACRNAN_scaffold9351.g10258.t1"/>
    <property type="gene ID" value="ACRNAN_scaffold9351.g10258"/>
</dbReference>
<accession>A0A914ELL7</accession>
<evidence type="ECO:0000313" key="1">
    <source>
        <dbReference type="Proteomes" id="UP000887540"/>
    </source>
</evidence>
<evidence type="ECO:0000313" key="2">
    <source>
        <dbReference type="WBParaSite" id="ACRNAN_scaffold9351.g10258.t1"/>
    </source>
</evidence>
<dbReference type="AlphaFoldDB" id="A0A914ELL7"/>
<keyword evidence="1" id="KW-1185">Reference proteome</keyword>
<organism evidence="1 2">
    <name type="scientific">Acrobeloides nanus</name>
    <dbReference type="NCBI Taxonomy" id="290746"/>
    <lineage>
        <taxon>Eukaryota</taxon>
        <taxon>Metazoa</taxon>
        <taxon>Ecdysozoa</taxon>
        <taxon>Nematoda</taxon>
        <taxon>Chromadorea</taxon>
        <taxon>Rhabditida</taxon>
        <taxon>Tylenchina</taxon>
        <taxon>Cephalobomorpha</taxon>
        <taxon>Cephaloboidea</taxon>
        <taxon>Cephalobidae</taxon>
        <taxon>Acrobeloides</taxon>
    </lineage>
</organism>
<dbReference type="Proteomes" id="UP000887540">
    <property type="component" value="Unplaced"/>
</dbReference>
<proteinExistence type="predicted"/>
<protein>
    <submittedName>
        <fullName evidence="2">Uncharacterized protein</fullName>
    </submittedName>
</protein>
<reference evidence="2" key="1">
    <citation type="submission" date="2022-11" db="UniProtKB">
        <authorList>
            <consortium name="WormBaseParasite"/>
        </authorList>
    </citation>
    <scope>IDENTIFICATION</scope>
</reference>
<name>A0A914ELL7_9BILA</name>